<evidence type="ECO:0000256" key="6">
    <source>
        <dbReference type="ARBA" id="ARBA00037781"/>
    </source>
</evidence>
<dbReference type="OrthoDB" id="430679at2759"/>
<dbReference type="STRING" id="6265.A0A0B2UW32"/>
<dbReference type="PANTHER" id="PTHR46246:SF1">
    <property type="entry name" value="GUANOSINE-3',5'-BIS(DIPHOSPHATE) 3'-PYROPHOSPHOHYDROLASE MESH1"/>
    <property type="match status" value="1"/>
</dbReference>
<dbReference type="Gene3D" id="1.10.3210.10">
    <property type="entry name" value="Hypothetical protein af1432"/>
    <property type="match status" value="1"/>
</dbReference>
<name>A0A0B2UW32_TOXCA</name>
<accession>A0A0B2UW32</accession>
<evidence type="ECO:0000256" key="10">
    <source>
        <dbReference type="ARBA" id="ARBA00041770"/>
    </source>
</evidence>
<evidence type="ECO:0000256" key="7">
    <source>
        <dbReference type="ARBA" id="ARBA00038354"/>
    </source>
</evidence>
<dbReference type="CDD" id="cd00077">
    <property type="entry name" value="HDc"/>
    <property type="match status" value="1"/>
</dbReference>
<evidence type="ECO:0000313" key="15">
    <source>
        <dbReference type="Proteomes" id="UP000031036"/>
    </source>
</evidence>
<dbReference type="FunFam" id="1.10.3210.10:FF:000012">
    <property type="entry name" value="HD domain containing 3"/>
    <property type="match status" value="1"/>
</dbReference>
<keyword evidence="4" id="KW-0464">Manganese</keyword>
<keyword evidence="15" id="KW-1185">Reference proteome</keyword>
<sequence>MTIPHSSSTSFANCVAQSAMLCNGYFAGGVLGLAHMSKSRTSEGPQPPPYSQVYSNTEEDGSCVKDDNNGTEGSPKERTSRNCSDVELIVKASDFAARRHCNQRRKDSQQMPYINHPLGVAYILTNEAKVHDVATIVAAILHDTVEDTETTLDEIGEIFGEEIHNIVAECTDDKAQRREVRKQAQIDNASKHCYKAKLVHLADKLYNLRDLERAIPIGWSADRVHEYFIWARDVVAQLKGTNEALELALDDIIKRNLSKSS</sequence>
<evidence type="ECO:0000256" key="2">
    <source>
        <dbReference type="ARBA" id="ARBA00022723"/>
    </source>
</evidence>
<dbReference type="Pfam" id="PF13328">
    <property type="entry name" value="HD_4"/>
    <property type="match status" value="1"/>
</dbReference>
<dbReference type="EC" id="3.1.7.2" evidence="5"/>
<dbReference type="OMA" id="HNIVAEC"/>
<protein>
    <recommendedName>
        <fullName evidence="8">Guanosine-3',5'-bis(diphosphate) 3'-pyrophosphohydrolase MESH1</fullName>
        <ecNumber evidence="5">3.1.7.2</ecNumber>
    </recommendedName>
    <alternativeName>
        <fullName evidence="9">Metazoan SpoT homolog 1</fullName>
    </alternativeName>
    <alternativeName>
        <fullName evidence="10">Penta-phosphate guanosine-3'-pyrophosphohydrolase</fullName>
    </alternativeName>
</protein>
<dbReference type="SUPFAM" id="SSF109604">
    <property type="entry name" value="HD-domain/PDEase-like"/>
    <property type="match status" value="1"/>
</dbReference>
<feature type="domain" description="HD" evidence="13">
    <location>
        <begin position="113"/>
        <end position="208"/>
    </location>
</feature>
<comment type="caution">
    <text evidence="14">The sequence shown here is derived from an EMBL/GenBank/DDBJ whole genome shotgun (WGS) entry which is preliminary data.</text>
</comment>
<keyword evidence="3 14" id="KW-0378">Hydrolase</keyword>
<evidence type="ECO:0000256" key="12">
    <source>
        <dbReference type="SAM" id="MobiDB-lite"/>
    </source>
</evidence>
<proteinExistence type="inferred from homology"/>
<feature type="region of interest" description="Disordered" evidence="12">
    <location>
        <begin position="38"/>
        <end position="81"/>
    </location>
</feature>
<keyword evidence="2" id="KW-0479">Metal-binding</keyword>
<reference evidence="14 15" key="1">
    <citation type="submission" date="2014-11" db="EMBL/GenBank/DDBJ databases">
        <title>Genetic blueprint of the zoonotic pathogen Toxocara canis.</title>
        <authorList>
            <person name="Zhu X.-Q."/>
            <person name="Korhonen P.K."/>
            <person name="Cai H."/>
            <person name="Young N.D."/>
            <person name="Nejsum P."/>
            <person name="von Samson-Himmelstjerna G."/>
            <person name="Boag P.R."/>
            <person name="Tan P."/>
            <person name="Li Q."/>
            <person name="Min J."/>
            <person name="Yang Y."/>
            <person name="Wang X."/>
            <person name="Fang X."/>
            <person name="Hall R.S."/>
            <person name="Hofmann A."/>
            <person name="Sternberg P.W."/>
            <person name="Jex A.R."/>
            <person name="Gasser R.B."/>
        </authorList>
    </citation>
    <scope>NUCLEOTIDE SEQUENCE [LARGE SCALE GENOMIC DNA]</scope>
    <source>
        <strain evidence="14">PN_DK_2014</strain>
    </source>
</reference>
<comment type="cofactor">
    <cofactor evidence="1">
        <name>Mn(2+)</name>
        <dbReference type="ChEBI" id="CHEBI:29035"/>
    </cofactor>
</comment>
<dbReference type="PANTHER" id="PTHR46246">
    <property type="entry name" value="GUANOSINE-3',5'-BIS(DIPHOSPHATE) 3'-PYROPHOSPHOHYDROLASE MESH1"/>
    <property type="match status" value="1"/>
</dbReference>
<evidence type="ECO:0000313" key="14">
    <source>
        <dbReference type="EMBL" id="KHN73287.1"/>
    </source>
</evidence>
<dbReference type="AlphaFoldDB" id="A0A0B2UW32"/>
<comment type="catalytic activity">
    <reaction evidence="11">
        <text>guanosine 3',5'-bis(diphosphate) + H2O = GDP + diphosphate + H(+)</text>
        <dbReference type="Rhea" id="RHEA:14253"/>
        <dbReference type="ChEBI" id="CHEBI:15377"/>
        <dbReference type="ChEBI" id="CHEBI:15378"/>
        <dbReference type="ChEBI" id="CHEBI:33019"/>
        <dbReference type="ChEBI" id="CHEBI:58189"/>
        <dbReference type="ChEBI" id="CHEBI:77828"/>
        <dbReference type="EC" id="3.1.7.2"/>
    </reaction>
</comment>
<comment type="similarity">
    <text evidence="7">Belongs to the MESH1 family.</text>
</comment>
<evidence type="ECO:0000256" key="1">
    <source>
        <dbReference type="ARBA" id="ARBA00001936"/>
    </source>
</evidence>
<dbReference type="GO" id="GO:0046872">
    <property type="term" value="F:metal ion binding"/>
    <property type="evidence" value="ECO:0007669"/>
    <property type="project" value="UniProtKB-KW"/>
</dbReference>
<evidence type="ECO:0000256" key="11">
    <source>
        <dbReference type="ARBA" id="ARBA00047968"/>
    </source>
</evidence>
<evidence type="ECO:0000256" key="3">
    <source>
        <dbReference type="ARBA" id="ARBA00022801"/>
    </source>
</evidence>
<dbReference type="EMBL" id="JPKZ01003130">
    <property type="protein sequence ID" value="KHN73287.1"/>
    <property type="molecule type" value="Genomic_DNA"/>
</dbReference>
<dbReference type="InterPro" id="IPR052194">
    <property type="entry name" value="MESH1"/>
</dbReference>
<comment type="function">
    <text evidence="6">ppGpp hydrolyzing enzyme involved in starvation response.</text>
</comment>
<feature type="compositionally biased region" description="Basic and acidic residues" evidence="12">
    <location>
        <begin position="62"/>
        <end position="80"/>
    </location>
</feature>
<evidence type="ECO:0000256" key="4">
    <source>
        <dbReference type="ARBA" id="ARBA00023211"/>
    </source>
</evidence>
<dbReference type="Proteomes" id="UP000031036">
    <property type="component" value="Unassembled WGS sequence"/>
</dbReference>
<dbReference type="InterPro" id="IPR006674">
    <property type="entry name" value="HD_domain"/>
</dbReference>
<gene>
    <name evidence="14" type="primary">hddc3</name>
    <name evidence="14" type="ORF">Tcan_11965</name>
</gene>
<evidence type="ECO:0000256" key="9">
    <source>
        <dbReference type="ARBA" id="ARBA00041464"/>
    </source>
</evidence>
<dbReference type="InterPro" id="IPR003607">
    <property type="entry name" value="HD/PDEase_dom"/>
</dbReference>
<evidence type="ECO:0000259" key="13">
    <source>
        <dbReference type="PROSITE" id="PS51831"/>
    </source>
</evidence>
<evidence type="ECO:0000256" key="8">
    <source>
        <dbReference type="ARBA" id="ARBA00040793"/>
    </source>
</evidence>
<evidence type="ECO:0000256" key="5">
    <source>
        <dbReference type="ARBA" id="ARBA00024387"/>
    </source>
</evidence>
<dbReference type="GO" id="GO:0008893">
    <property type="term" value="F:guanosine-3',5'-bis(diphosphate) 3'-diphosphatase activity"/>
    <property type="evidence" value="ECO:0007669"/>
    <property type="project" value="UniProtKB-EC"/>
</dbReference>
<organism evidence="14 15">
    <name type="scientific">Toxocara canis</name>
    <name type="common">Canine roundworm</name>
    <dbReference type="NCBI Taxonomy" id="6265"/>
    <lineage>
        <taxon>Eukaryota</taxon>
        <taxon>Metazoa</taxon>
        <taxon>Ecdysozoa</taxon>
        <taxon>Nematoda</taxon>
        <taxon>Chromadorea</taxon>
        <taxon>Rhabditida</taxon>
        <taxon>Spirurina</taxon>
        <taxon>Ascaridomorpha</taxon>
        <taxon>Ascaridoidea</taxon>
        <taxon>Toxocaridae</taxon>
        <taxon>Toxocara</taxon>
    </lineage>
</organism>
<dbReference type="PROSITE" id="PS51831">
    <property type="entry name" value="HD"/>
    <property type="match status" value="1"/>
</dbReference>